<dbReference type="InterPro" id="IPR006439">
    <property type="entry name" value="HAD-SF_hydro_IA"/>
</dbReference>
<evidence type="ECO:0000256" key="7">
    <source>
        <dbReference type="ARBA" id="ARBA00044926"/>
    </source>
</evidence>
<evidence type="ECO:0000313" key="14">
    <source>
        <dbReference type="EMBL" id="MBB4839899.1"/>
    </source>
</evidence>
<dbReference type="InterPro" id="IPR010976">
    <property type="entry name" value="B-phosphoglucomutase_hydrolase"/>
</dbReference>
<comment type="cofactor">
    <cofactor evidence="12">
        <name>Mg(2+)</name>
        <dbReference type="ChEBI" id="CHEBI:18420"/>
    </cofactor>
    <text evidence="12">Binds 2 magnesium ions per subunit.</text>
</comment>
<feature type="binding site" evidence="11">
    <location>
        <position position="52"/>
    </location>
    <ligand>
        <name>substrate</name>
    </ligand>
</feature>
<dbReference type="InterPro" id="IPR051600">
    <property type="entry name" value="Beta-PGM-like"/>
</dbReference>
<dbReference type="InterPro" id="IPR036412">
    <property type="entry name" value="HAD-like_sf"/>
</dbReference>
<dbReference type="AlphaFoldDB" id="A0A7W7NTM0"/>
<evidence type="ECO:0000256" key="12">
    <source>
        <dbReference type="PIRSR" id="PIRSR610972-3"/>
    </source>
</evidence>
<evidence type="ECO:0000256" key="11">
    <source>
        <dbReference type="PIRSR" id="PIRSR610972-2"/>
    </source>
</evidence>
<feature type="active site" description="Nucleophile" evidence="10">
    <location>
        <position position="9"/>
    </location>
</feature>
<feature type="binding site" evidence="11">
    <location>
        <position position="25"/>
    </location>
    <ligand>
        <name>substrate</name>
    </ligand>
</feature>
<feature type="binding site" evidence="11">
    <location>
        <position position="75"/>
    </location>
    <ligand>
        <name>substrate</name>
    </ligand>
</feature>
<dbReference type="Gene3D" id="3.40.50.1000">
    <property type="entry name" value="HAD superfamily/HAD-like"/>
    <property type="match status" value="1"/>
</dbReference>
<evidence type="ECO:0000256" key="6">
    <source>
        <dbReference type="ARBA" id="ARBA00023277"/>
    </source>
</evidence>
<dbReference type="SFLD" id="SFLDG01129">
    <property type="entry name" value="C1.5:_HAD__Beta-PGM__Phosphata"/>
    <property type="match status" value="1"/>
</dbReference>
<feature type="binding site" evidence="11">
    <location>
        <begin position="9"/>
        <end position="11"/>
    </location>
    <ligand>
        <name>substrate</name>
    </ligand>
</feature>
<feature type="site" description="Important for catalytic activity and assists the phosphoryl transfer reaction to Asp8 by balancing charge and orienting the reacting groups" evidence="13">
    <location>
        <position position="144"/>
    </location>
</feature>
<accession>A0A7W7NTM0</accession>
<feature type="binding site" evidence="12">
    <location>
        <position position="169"/>
    </location>
    <ligand>
        <name>Mg(2+)</name>
        <dbReference type="ChEBI" id="CHEBI:18420"/>
    </ligand>
</feature>
<sequence length="213" mass="22383">MTLKGIAFDLDGVLTDTARAHYRAWKRMADQLGIPFDEEANEALKGVDRMGSLALILGDRPGYDEARRVCLASQKNDWYLEEIAHFGPGDLFPGARAALEQCRAAGLGIALASASRNAPLLIARMQVADLFDTIIDPASLAAGKPAPDIFLAAATALGADPAEMLGVEDAPAGVEAIHAAGMKAVGVGTPAALPEADWIIPAIADFDLRDYAD</sequence>
<keyword evidence="4 12" id="KW-0460">Magnesium</keyword>
<dbReference type="NCBIfam" id="TIGR02009">
    <property type="entry name" value="PGMB-YQAB-SF"/>
    <property type="match status" value="1"/>
</dbReference>
<dbReference type="SFLD" id="SFLDS00003">
    <property type="entry name" value="Haloacid_Dehalogenase"/>
    <property type="match status" value="1"/>
</dbReference>
<keyword evidence="5" id="KW-0413">Isomerase</keyword>
<reference evidence="14 15" key="1">
    <citation type="submission" date="2020-08" db="EMBL/GenBank/DDBJ databases">
        <title>Functional genomics of gut bacteria from endangered species of beetles.</title>
        <authorList>
            <person name="Carlos-Shanley C."/>
        </authorList>
    </citation>
    <scope>NUCLEOTIDE SEQUENCE [LARGE SCALE GENOMIC DNA]</scope>
    <source>
        <strain evidence="14 15">S00224</strain>
    </source>
</reference>
<feature type="binding site" evidence="11">
    <location>
        <position position="144"/>
    </location>
    <ligand>
        <name>substrate</name>
    </ligand>
</feature>
<feature type="binding site" evidence="12">
    <location>
        <position position="168"/>
    </location>
    <ligand>
        <name>Mg(2+)</name>
        <dbReference type="ChEBI" id="CHEBI:18420"/>
    </ligand>
</feature>
<protein>
    <recommendedName>
        <fullName evidence="9">Beta-phosphoglucomutase</fullName>
        <ecNumber evidence="8">5.4.2.6</ecNumber>
    </recommendedName>
</protein>
<comment type="caution">
    <text evidence="14">The sequence shown here is derived from an EMBL/GenBank/DDBJ whole genome shotgun (WGS) entry which is preliminary data.</text>
</comment>
<comment type="similarity">
    <text evidence="1">Belongs to the HAD-like hydrolase superfamily. CbbY/CbbZ/Gph/YieH family.</text>
</comment>
<evidence type="ECO:0000256" key="10">
    <source>
        <dbReference type="PIRSR" id="PIRSR610972-1"/>
    </source>
</evidence>
<feature type="binding site" evidence="12">
    <location>
        <position position="11"/>
    </location>
    <ligand>
        <name>Mg(2+)</name>
        <dbReference type="ChEBI" id="CHEBI:18420"/>
    </ligand>
</feature>
<evidence type="ECO:0000256" key="13">
    <source>
        <dbReference type="PIRSR" id="PIRSR610972-4"/>
    </source>
</evidence>
<dbReference type="NCBIfam" id="TIGR01509">
    <property type="entry name" value="HAD-SF-IA-v3"/>
    <property type="match status" value="1"/>
</dbReference>
<dbReference type="InterPro" id="IPR010972">
    <property type="entry name" value="Beta-PGM"/>
</dbReference>
<evidence type="ECO:0000256" key="9">
    <source>
        <dbReference type="ARBA" id="ARBA00044991"/>
    </source>
</evidence>
<dbReference type="SUPFAM" id="SSF56784">
    <property type="entry name" value="HAD-like"/>
    <property type="match status" value="1"/>
</dbReference>
<dbReference type="Proteomes" id="UP000575241">
    <property type="component" value="Unassembled WGS sequence"/>
</dbReference>
<feature type="site" description="Important for catalytic activity and assists the phosphoryl transfer reaction to Asp8 by balancing charge and orienting the reacting groups" evidence="13">
    <location>
        <position position="113"/>
    </location>
</feature>
<feature type="binding site" evidence="11">
    <location>
        <begin position="113"/>
        <end position="117"/>
    </location>
    <ligand>
        <name>substrate</name>
    </ligand>
</feature>
<dbReference type="PANTHER" id="PTHR46193">
    <property type="entry name" value="6-PHOSPHOGLUCONATE PHOSPHATASE"/>
    <property type="match status" value="1"/>
</dbReference>
<dbReference type="GO" id="GO:0005975">
    <property type="term" value="P:carbohydrate metabolic process"/>
    <property type="evidence" value="ECO:0007669"/>
    <property type="project" value="InterPro"/>
</dbReference>
<dbReference type="Pfam" id="PF00702">
    <property type="entry name" value="Hydrolase"/>
    <property type="match status" value="1"/>
</dbReference>
<gene>
    <name evidence="14" type="ORF">HNP52_002991</name>
</gene>
<dbReference type="EMBL" id="JACHLN010000003">
    <property type="protein sequence ID" value="MBB4839899.1"/>
    <property type="molecule type" value="Genomic_DNA"/>
</dbReference>
<dbReference type="SFLD" id="SFLDG01135">
    <property type="entry name" value="C1.5.6:_HAD__Beta-PGM__Phospha"/>
    <property type="match status" value="1"/>
</dbReference>
<keyword evidence="2" id="KW-0597">Phosphoprotein</keyword>
<evidence type="ECO:0000256" key="5">
    <source>
        <dbReference type="ARBA" id="ARBA00023235"/>
    </source>
</evidence>
<dbReference type="GO" id="GO:0000287">
    <property type="term" value="F:magnesium ion binding"/>
    <property type="evidence" value="ECO:0007669"/>
    <property type="project" value="InterPro"/>
</dbReference>
<evidence type="ECO:0000256" key="1">
    <source>
        <dbReference type="ARBA" id="ARBA00006171"/>
    </source>
</evidence>
<feature type="active site" description="Proton donor/acceptor" evidence="10">
    <location>
        <position position="11"/>
    </location>
</feature>
<comment type="catalytic activity">
    <reaction evidence="7">
        <text>beta-D-glucose 1-phosphate = beta-D-glucose 6-phosphate</text>
        <dbReference type="Rhea" id="RHEA:20113"/>
        <dbReference type="ChEBI" id="CHEBI:57684"/>
        <dbReference type="ChEBI" id="CHEBI:58247"/>
        <dbReference type="EC" id="5.4.2.6"/>
    </reaction>
</comment>
<keyword evidence="15" id="KW-1185">Reference proteome</keyword>
<evidence type="ECO:0000256" key="3">
    <source>
        <dbReference type="ARBA" id="ARBA00022723"/>
    </source>
</evidence>
<dbReference type="GO" id="GO:0008801">
    <property type="term" value="F:beta-phosphoglucomutase activity"/>
    <property type="evidence" value="ECO:0007669"/>
    <property type="project" value="UniProtKB-EC"/>
</dbReference>
<keyword evidence="3 12" id="KW-0479">Metal-binding</keyword>
<feature type="binding site" evidence="11">
    <location>
        <begin position="44"/>
        <end position="49"/>
    </location>
    <ligand>
        <name>substrate</name>
    </ligand>
</feature>
<dbReference type="CDD" id="cd02598">
    <property type="entry name" value="HAD_BPGM"/>
    <property type="match status" value="1"/>
</dbReference>
<dbReference type="RefSeq" id="WP_184168429.1">
    <property type="nucleotide sequence ID" value="NZ_JACHLN010000003.1"/>
</dbReference>
<evidence type="ECO:0000256" key="4">
    <source>
        <dbReference type="ARBA" id="ARBA00022842"/>
    </source>
</evidence>
<dbReference type="Gene3D" id="1.10.150.240">
    <property type="entry name" value="Putative phosphatase, domain 2"/>
    <property type="match status" value="1"/>
</dbReference>
<dbReference type="PANTHER" id="PTHR46193:SF18">
    <property type="entry name" value="HEXITOL PHOSPHATASE B"/>
    <property type="match status" value="1"/>
</dbReference>
<name>A0A7W7NTM0_9SPHN</name>
<dbReference type="EC" id="5.4.2.6" evidence="8"/>
<feature type="binding site" evidence="12">
    <location>
        <position position="9"/>
    </location>
    <ligand>
        <name>Mg(2+)</name>
        <dbReference type="ChEBI" id="CHEBI:18420"/>
    </ligand>
</feature>
<evidence type="ECO:0000256" key="8">
    <source>
        <dbReference type="ARBA" id="ARBA00044968"/>
    </source>
</evidence>
<evidence type="ECO:0000256" key="2">
    <source>
        <dbReference type="ARBA" id="ARBA00022553"/>
    </source>
</evidence>
<dbReference type="InterPro" id="IPR023198">
    <property type="entry name" value="PGP-like_dom2"/>
</dbReference>
<proteinExistence type="inferred from homology"/>
<evidence type="ECO:0000313" key="15">
    <source>
        <dbReference type="Proteomes" id="UP000575241"/>
    </source>
</evidence>
<dbReference type="NCBIfam" id="TIGR01990">
    <property type="entry name" value="bPGM"/>
    <property type="match status" value="1"/>
</dbReference>
<organism evidence="14 15">
    <name type="scientific">Sphingomonas kyeonggiensis</name>
    <dbReference type="NCBI Taxonomy" id="1268553"/>
    <lineage>
        <taxon>Bacteria</taxon>
        <taxon>Pseudomonadati</taxon>
        <taxon>Pseudomonadota</taxon>
        <taxon>Alphaproteobacteria</taxon>
        <taxon>Sphingomonadales</taxon>
        <taxon>Sphingomonadaceae</taxon>
        <taxon>Sphingomonas</taxon>
    </lineage>
</organism>
<keyword evidence="6" id="KW-0119">Carbohydrate metabolism</keyword>
<dbReference type="InterPro" id="IPR023214">
    <property type="entry name" value="HAD_sf"/>
</dbReference>
<dbReference type="PRINTS" id="PR00413">
    <property type="entry name" value="HADHALOGNASE"/>
</dbReference>